<dbReference type="GO" id="GO:0005737">
    <property type="term" value="C:cytoplasm"/>
    <property type="evidence" value="ECO:0007669"/>
    <property type="project" value="UniProtKB-ARBA"/>
</dbReference>
<evidence type="ECO:0000259" key="3">
    <source>
        <dbReference type="PROSITE" id="PS51532"/>
    </source>
</evidence>
<dbReference type="OrthoDB" id="2121326at2759"/>
<dbReference type="PANTHER" id="PTHR12175:SF5">
    <property type="entry name" value="OS03G0795500 PROTEIN"/>
    <property type="match status" value="1"/>
</dbReference>
<proteinExistence type="inferred from homology"/>
<dbReference type="InterPro" id="IPR045099">
    <property type="entry name" value="PITH1-like"/>
</dbReference>
<protein>
    <recommendedName>
        <fullName evidence="3">PITH domain-containing protein</fullName>
    </recommendedName>
</protein>
<feature type="compositionally biased region" description="Basic and acidic residues" evidence="2">
    <location>
        <begin position="86"/>
        <end position="101"/>
    </location>
</feature>
<dbReference type="Pfam" id="PF06201">
    <property type="entry name" value="PITH"/>
    <property type="match status" value="1"/>
</dbReference>
<dbReference type="PANTHER" id="PTHR12175">
    <property type="entry name" value="AD039 HT014 THIOREDOXIN FAMILY TRP26"/>
    <property type="match status" value="1"/>
</dbReference>
<sequence length="220" mass="24855">MTVDAEKLAAFKQLLEQTANAPLAGKIDEPVDLASHVSAVSISNLKNKAEKSENILTGEKWYEQKKFFKDTVKVKSIAFYANIPPSDKKESTEKTENKKENEDDEDEDEDEDEDVEIHLPKRALLFVNPSHALDFSDVENMTCTQEMPLQKKLISSDAGQEIQTNFVKFQSVSSLSIYIGGQDTTELDEEGRTFLNRIKVKGLKIHGTNMNELKKTEQKQ</sequence>
<dbReference type="Proteomes" id="UP000023152">
    <property type="component" value="Unassembled WGS sequence"/>
</dbReference>
<comment type="caution">
    <text evidence="4">The sequence shown here is derived from an EMBL/GenBank/DDBJ whole genome shotgun (WGS) entry which is preliminary data.</text>
</comment>
<feature type="region of interest" description="Disordered" evidence="2">
    <location>
        <begin position="85"/>
        <end position="114"/>
    </location>
</feature>
<reference evidence="4 5" key="1">
    <citation type="journal article" date="2013" name="Curr. Biol.">
        <title>The Genome of the Foraminiferan Reticulomyxa filosa.</title>
        <authorList>
            <person name="Glockner G."/>
            <person name="Hulsmann N."/>
            <person name="Schleicher M."/>
            <person name="Noegel A.A."/>
            <person name="Eichinger L."/>
            <person name="Gallinger C."/>
            <person name="Pawlowski J."/>
            <person name="Sierra R."/>
            <person name="Euteneuer U."/>
            <person name="Pillet L."/>
            <person name="Moustafa A."/>
            <person name="Platzer M."/>
            <person name="Groth M."/>
            <person name="Szafranski K."/>
            <person name="Schliwa M."/>
        </authorList>
    </citation>
    <scope>NUCLEOTIDE SEQUENCE [LARGE SCALE GENOMIC DNA]</scope>
</reference>
<evidence type="ECO:0000313" key="4">
    <source>
        <dbReference type="EMBL" id="ETO06498.1"/>
    </source>
</evidence>
<dbReference type="Gene3D" id="2.60.120.470">
    <property type="entry name" value="PITH domain"/>
    <property type="match status" value="1"/>
</dbReference>
<evidence type="ECO:0000313" key="5">
    <source>
        <dbReference type="Proteomes" id="UP000023152"/>
    </source>
</evidence>
<dbReference type="EMBL" id="ASPP01027079">
    <property type="protein sequence ID" value="ETO06498.1"/>
    <property type="molecule type" value="Genomic_DNA"/>
</dbReference>
<comment type="similarity">
    <text evidence="1">Belongs to the PITHD1 family.</text>
</comment>
<dbReference type="InterPro" id="IPR008979">
    <property type="entry name" value="Galactose-bd-like_sf"/>
</dbReference>
<name>X6LX34_RETFI</name>
<organism evidence="4 5">
    <name type="scientific">Reticulomyxa filosa</name>
    <dbReference type="NCBI Taxonomy" id="46433"/>
    <lineage>
        <taxon>Eukaryota</taxon>
        <taxon>Sar</taxon>
        <taxon>Rhizaria</taxon>
        <taxon>Retaria</taxon>
        <taxon>Foraminifera</taxon>
        <taxon>Monothalamids</taxon>
        <taxon>Reticulomyxidae</taxon>
        <taxon>Reticulomyxa</taxon>
    </lineage>
</organism>
<evidence type="ECO:0000256" key="1">
    <source>
        <dbReference type="ARBA" id="ARBA00025788"/>
    </source>
</evidence>
<gene>
    <name evidence="4" type="ORF">RFI_30896</name>
</gene>
<dbReference type="InterPro" id="IPR037047">
    <property type="entry name" value="PITH_dom_sf"/>
</dbReference>
<feature type="domain" description="PITH" evidence="3">
    <location>
        <begin position="1"/>
        <end position="220"/>
    </location>
</feature>
<dbReference type="InterPro" id="IPR010400">
    <property type="entry name" value="PITH_dom"/>
</dbReference>
<dbReference type="PROSITE" id="PS51532">
    <property type="entry name" value="PITH"/>
    <property type="match status" value="1"/>
</dbReference>
<evidence type="ECO:0000256" key="2">
    <source>
        <dbReference type="SAM" id="MobiDB-lite"/>
    </source>
</evidence>
<keyword evidence="5" id="KW-1185">Reference proteome</keyword>
<dbReference type="AlphaFoldDB" id="X6LX34"/>
<feature type="compositionally biased region" description="Acidic residues" evidence="2">
    <location>
        <begin position="102"/>
        <end position="114"/>
    </location>
</feature>
<accession>X6LX34</accession>
<dbReference type="SUPFAM" id="SSF49785">
    <property type="entry name" value="Galactose-binding domain-like"/>
    <property type="match status" value="1"/>
</dbReference>